<dbReference type="InterPro" id="IPR013523">
    <property type="entry name" value="Hist_AcTrfase_HAT1_C"/>
</dbReference>
<dbReference type="GO" id="GO:0005634">
    <property type="term" value="C:nucleus"/>
    <property type="evidence" value="ECO:0007669"/>
    <property type="project" value="UniProtKB-SubCell"/>
</dbReference>
<dbReference type="Proteomes" id="UP000275385">
    <property type="component" value="Unassembled WGS sequence"/>
</dbReference>
<dbReference type="GO" id="GO:0042393">
    <property type="term" value="F:histone binding"/>
    <property type="evidence" value="ECO:0007669"/>
    <property type="project" value="InterPro"/>
</dbReference>
<dbReference type="EC" id="2.3.1.48" evidence="3 9"/>
<evidence type="ECO:0000256" key="5">
    <source>
        <dbReference type="ARBA" id="ARBA00022679"/>
    </source>
</evidence>
<feature type="domain" description="Histone acetyl transferase HAT1 N-terminal" evidence="14">
    <location>
        <begin position="7"/>
        <end position="166"/>
    </location>
</feature>
<evidence type="ECO:0000256" key="11">
    <source>
        <dbReference type="PIRSR" id="PIRSR038084-2"/>
    </source>
</evidence>
<comment type="caution">
    <text evidence="15">The sequence shown here is derived from an EMBL/GenBank/DDBJ whole genome shotgun (WGS) entry which is preliminary data.</text>
</comment>
<evidence type="ECO:0000256" key="4">
    <source>
        <dbReference type="ARBA" id="ARBA00021268"/>
    </source>
</evidence>
<accession>A0A420Y8R3</accession>
<keyword evidence="9" id="KW-0963">Cytoplasm</keyword>
<dbReference type="GO" id="GO:0000781">
    <property type="term" value="C:chromosome, telomeric region"/>
    <property type="evidence" value="ECO:0007669"/>
    <property type="project" value="GOC"/>
</dbReference>
<name>A0A420Y8R3_9PEZI</name>
<evidence type="ECO:0000256" key="1">
    <source>
        <dbReference type="ARBA" id="ARBA00004123"/>
    </source>
</evidence>
<keyword evidence="16" id="KW-1185">Reference proteome</keyword>
<dbReference type="SUPFAM" id="SSF55729">
    <property type="entry name" value="Acyl-CoA N-acyltransferases (Nat)"/>
    <property type="match status" value="1"/>
</dbReference>
<comment type="function">
    <text evidence="9">Catalytic component of the histone acetylase B (HAT-B) complex. Has intrinsic substrate specificity that modifies lysine in recognition sequence GXGKXG. Involved in DNA double-strand break repair.</text>
</comment>
<evidence type="ECO:0000256" key="8">
    <source>
        <dbReference type="ARBA" id="ARBA00048017"/>
    </source>
</evidence>
<evidence type="ECO:0000256" key="7">
    <source>
        <dbReference type="ARBA" id="ARBA00023315"/>
    </source>
</evidence>
<feature type="binding site" evidence="11">
    <location>
        <position position="296"/>
    </location>
    <ligand>
        <name>acetyl-CoA</name>
        <dbReference type="ChEBI" id="CHEBI:57288"/>
    </ligand>
</feature>
<feature type="region of interest" description="Interaction with histone H4 N-terminus" evidence="11">
    <location>
        <begin position="209"/>
        <end position="211"/>
    </location>
</feature>
<dbReference type="PIRSF" id="PIRSF038084">
    <property type="entry name" value="HAT-B_cat"/>
    <property type="match status" value="1"/>
</dbReference>
<comment type="catalytic activity">
    <reaction evidence="8 9">
        <text>L-lysyl-[protein] + acetyl-CoA = N(6)-acetyl-L-lysyl-[protein] + CoA + H(+)</text>
        <dbReference type="Rhea" id="RHEA:45948"/>
        <dbReference type="Rhea" id="RHEA-COMP:9752"/>
        <dbReference type="Rhea" id="RHEA-COMP:10731"/>
        <dbReference type="ChEBI" id="CHEBI:15378"/>
        <dbReference type="ChEBI" id="CHEBI:29969"/>
        <dbReference type="ChEBI" id="CHEBI:57287"/>
        <dbReference type="ChEBI" id="CHEBI:57288"/>
        <dbReference type="ChEBI" id="CHEBI:61930"/>
        <dbReference type="EC" id="2.3.1.48"/>
    </reaction>
</comment>
<evidence type="ECO:0000256" key="9">
    <source>
        <dbReference type="PIRNR" id="PIRNR038084"/>
    </source>
</evidence>
<organism evidence="15 16">
    <name type="scientific">Coniochaeta pulveracea</name>
    <dbReference type="NCBI Taxonomy" id="177199"/>
    <lineage>
        <taxon>Eukaryota</taxon>
        <taxon>Fungi</taxon>
        <taxon>Dikarya</taxon>
        <taxon>Ascomycota</taxon>
        <taxon>Pezizomycotina</taxon>
        <taxon>Sordariomycetes</taxon>
        <taxon>Sordariomycetidae</taxon>
        <taxon>Coniochaetales</taxon>
        <taxon>Coniochaetaceae</taxon>
        <taxon>Coniochaeta</taxon>
    </lineage>
</organism>
<keyword evidence="5 9" id="KW-0808">Transferase</keyword>
<dbReference type="AlphaFoldDB" id="A0A420Y8R3"/>
<dbReference type="Pfam" id="PF10394">
    <property type="entry name" value="Hat1_N"/>
    <property type="match status" value="1"/>
</dbReference>
<dbReference type="Pfam" id="PF21184">
    <property type="entry name" value="HAT1_C_fung"/>
    <property type="match status" value="1"/>
</dbReference>
<dbReference type="Gene3D" id="3.90.360.10">
    <property type="entry name" value="Histone acetyl transferase 1 (HAT1), N-terminal domain"/>
    <property type="match status" value="1"/>
</dbReference>
<feature type="binding site" evidence="11">
    <location>
        <begin position="265"/>
        <end position="271"/>
    </location>
    <ligand>
        <name>acetyl-CoA</name>
        <dbReference type="ChEBI" id="CHEBI:57288"/>
    </ligand>
</feature>
<dbReference type="GO" id="GO:0031509">
    <property type="term" value="P:subtelomeric heterochromatin formation"/>
    <property type="evidence" value="ECO:0007669"/>
    <property type="project" value="InterPro"/>
</dbReference>
<dbReference type="InterPro" id="IPR037113">
    <property type="entry name" value="Hat1_N_sf"/>
</dbReference>
<feature type="region of interest" description="Disordered" evidence="13">
    <location>
        <begin position="454"/>
        <end position="483"/>
    </location>
</feature>
<sequence length="483" mass="55218">MAELDNWSSNASDAIVISVVSPTAEGAITTVSKFHPKFTYSIFGDEERIFGYQKLHINLRYNANDMRPHLGIQYKKKFQAVGETEPDDIKKILKEFLPEVAFQKASEFEAAIKAVPESWTPPGEKVASFPSTKDDSTMEMWKANLADPAVKQLVSRIQILVSFFIEGGTFLDVDEDDANRWTIYFLYCRKSDPKTSKQIYEFAGYCTLYSFYMLQLPTPPASPAQDGSGRTAAKDDLDLGDGNYDLSQLPCRSRISQFLITPQYQGQGNGSRLYGELYKQYLNHPQTIELTVEDPNEAFDDMRDVCDLTYLRTRPDFQKLRINSDIRLPKNGLVPKNILDPSLYDNIRRAAKIAPRQFARVVEMHLMSRLADSVRPGIDLEEEKQAVPKPTKAEKHEYNLWKLLVKSRLYRQHKDILGQLDATERIEKLEETVTNVEFEYVRLMALYENRSKHTAVGADLNGKRKADEPAEEEETTNKKPRVD</sequence>
<feature type="binding site" evidence="11">
    <location>
        <begin position="258"/>
        <end position="260"/>
    </location>
    <ligand>
        <name>acetyl-CoA</name>
        <dbReference type="ChEBI" id="CHEBI:57288"/>
    </ligand>
</feature>
<keyword evidence="6 9" id="KW-0539">Nucleus</keyword>
<dbReference type="InterPro" id="IPR017380">
    <property type="entry name" value="Hist_AcTrfase_B-typ_cat-su"/>
</dbReference>
<comment type="similarity">
    <text evidence="2 9">Belongs to the HAT1 family.</text>
</comment>
<dbReference type="Gene3D" id="3.40.630.30">
    <property type="match status" value="1"/>
</dbReference>
<evidence type="ECO:0000256" key="12">
    <source>
        <dbReference type="PIRSR" id="PIRSR038084-3"/>
    </source>
</evidence>
<feature type="active site" description="Proton donor/acceptor" evidence="10">
    <location>
        <position position="293"/>
    </location>
</feature>
<evidence type="ECO:0000256" key="13">
    <source>
        <dbReference type="SAM" id="MobiDB-lite"/>
    </source>
</evidence>
<dbReference type="OrthoDB" id="10253098at2759"/>
<evidence type="ECO:0000313" key="15">
    <source>
        <dbReference type="EMBL" id="RKU44160.1"/>
    </source>
</evidence>
<evidence type="ECO:0000256" key="6">
    <source>
        <dbReference type="ARBA" id="ARBA00023242"/>
    </source>
</evidence>
<evidence type="ECO:0000256" key="10">
    <source>
        <dbReference type="PIRSR" id="PIRSR038084-1"/>
    </source>
</evidence>
<dbReference type="PANTHER" id="PTHR12046">
    <property type="entry name" value="HISTONE ACETYLTRANSFERASE TYPE B CATALYTIC SUBUNIT"/>
    <property type="match status" value="1"/>
</dbReference>
<dbReference type="InterPro" id="IPR016181">
    <property type="entry name" value="Acyl_CoA_acyltransferase"/>
</dbReference>
<dbReference type="Gene3D" id="1.10.10.390">
    <property type="match status" value="1"/>
</dbReference>
<comment type="subunit">
    <text evidence="9">Component of the HAT-B complex composed of at least HAT1 and HAT2. The HAT-B complex binds to histone H4 tail.</text>
</comment>
<dbReference type="EMBL" id="QVQW01000034">
    <property type="protein sequence ID" value="RKU44160.1"/>
    <property type="molecule type" value="Genomic_DNA"/>
</dbReference>
<evidence type="ECO:0000259" key="14">
    <source>
        <dbReference type="Pfam" id="PF10394"/>
    </source>
</evidence>
<reference evidence="15 16" key="1">
    <citation type="submission" date="2018-08" db="EMBL/GenBank/DDBJ databases">
        <title>Draft genome of the lignicolous fungus Coniochaeta pulveracea.</title>
        <authorList>
            <person name="Borstlap C.J."/>
            <person name="De Witt R.N."/>
            <person name="Botha A."/>
            <person name="Volschenk H."/>
        </authorList>
    </citation>
    <scope>NUCLEOTIDE SEQUENCE [LARGE SCALE GENOMIC DNA]</scope>
    <source>
        <strain evidence="15 16">CAB683</strain>
    </source>
</reference>
<dbReference type="GO" id="GO:0005737">
    <property type="term" value="C:cytoplasm"/>
    <property type="evidence" value="ECO:0007669"/>
    <property type="project" value="UniProtKB-SubCell"/>
</dbReference>
<evidence type="ECO:0000313" key="16">
    <source>
        <dbReference type="Proteomes" id="UP000275385"/>
    </source>
</evidence>
<feature type="region of interest" description="Interaction with histone H4 N-terminus" evidence="11">
    <location>
        <begin position="45"/>
        <end position="47"/>
    </location>
</feature>
<evidence type="ECO:0000256" key="2">
    <source>
        <dbReference type="ARBA" id="ARBA00010543"/>
    </source>
</evidence>
<evidence type="ECO:0000256" key="3">
    <source>
        <dbReference type="ARBA" id="ARBA00013184"/>
    </source>
</evidence>
<comment type="subcellular location">
    <subcellularLocation>
        <location evidence="9">Cytoplasm</location>
    </subcellularLocation>
    <subcellularLocation>
        <location evidence="1 9">Nucleus</location>
    </subcellularLocation>
</comment>
<dbReference type="InterPro" id="IPR019467">
    <property type="entry name" value="Hat1_N"/>
</dbReference>
<gene>
    <name evidence="15" type="primary">HAT1</name>
    <name evidence="15" type="ORF">DL546_006152</name>
</gene>
<feature type="site" description="Interaction with histone H4 N-terminus" evidence="12">
    <location>
        <position position="181"/>
    </location>
</feature>
<dbReference type="GO" id="GO:0004402">
    <property type="term" value="F:histone acetyltransferase activity"/>
    <property type="evidence" value="ECO:0007669"/>
    <property type="project" value="UniProtKB-UniRule"/>
</dbReference>
<dbReference type="STRING" id="177199.A0A420Y8R3"/>
<proteinExistence type="inferred from homology"/>
<protein>
    <recommendedName>
        <fullName evidence="4 9">Histone acetyltransferase type B catalytic subunit</fullName>
        <ecNumber evidence="3 9">2.3.1.48</ecNumber>
    </recommendedName>
</protein>
<keyword evidence="7 9" id="KW-0012">Acyltransferase</keyword>